<keyword evidence="3 9" id="KW-1003">Cell membrane</keyword>
<evidence type="ECO:0000256" key="7">
    <source>
        <dbReference type="ARBA" id="ARBA00023010"/>
    </source>
</evidence>
<keyword evidence="2 9" id="KW-0813">Transport</keyword>
<dbReference type="Pfam" id="PF00584">
    <property type="entry name" value="SecE"/>
    <property type="match status" value="1"/>
</dbReference>
<evidence type="ECO:0000256" key="4">
    <source>
        <dbReference type="ARBA" id="ARBA00022692"/>
    </source>
</evidence>
<evidence type="ECO:0000313" key="11">
    <source>
        <dbReference type="EMBL" id="GGK13528.1"/>
    </source>
</evidence>
<dbReference type="Gene3D" id="1.20.5.1030">
    <property type="entry name" value="Preprotein translocase secy subunit"/>
    <property type="match status" value="1"/>
</dbReference>
<comment type="similarity">
    <text evidence="9">Belongs to the SecE/SEC61-gamma family.</text>
</comment>
<protein>
    <recommendedName>
        <fullName evidence="9">Protein translocase subunit SecE</fullName>
    </recommendedName>
</protein>
<dbReference type="InterPro" id="IPR038379">
    <property type="entry name" value="SecE_sf"/>
</dbReference>
<reference evidence="11" key="1">
    <citation type="journal article" date="2014" name="Int. J. Syst. Evol. Microbiol.">
        <title>Complete genome sequence of Corynebacterium casei LMG S-19264T (=DSM 44701T), isolated from a smear-ripened cheese.</title>
        <authorList>
            <consortium name="US DOE Joint Genome Institute (JGI-PGF)"/>
            <person name="Walter F."/>
            <person name="Albersmeier A."/>
            <person name="Kalinowski J."/>
            <person name="Ruckert C."/>
        </authorList>
    </citation>
    <scope>NUCLEOTIDE SEQUENCE</scope>
    <source>
        <strain evidence="11">JCM 3091</strain>
    </source>
</reference>
<dbReference type="RefSeq" id="WP_189112588.1">
    <property type="nucleotide sequence ID" value="NZ_BMQC01000001.1"/>
</dbReference>
<name>A0A8J3BDG2_9ACTN</name>
<dbReference type="PANTHER" id="PTHR33910">
    <property type="entry name" value="PROTEIN TRANSLOCASE SUBUNIT SECE"/>
    <property type="match status" value="1"/>
</dbReference>
<dbReference type="InterPro" id="IPR001901">
    <property type="entry name" value="Translocase_SecE/Sec61-g"/>
</dbReference>
<organism evidence="11 12">
    <name type="scientific">Pilimelia terevasa</name>
    <dbReference type="NCBI Taxonomy" id="53372"/>
    <lineage>
        <taxon>Bacteria</taxon>
        <taxon>Bacillati</taxon>
        <taxon>Actinomycetota</taxon>
        <taxon>Actinomycetes</taxon>
        <taxon>Micromonosporales</taxon>
        <taxon>Micromonosporaceae</taxon>
        <taxon>Pilimelia</taxon>
    </lineage>
</organism>
<evidence type="ECO:0000256" key="10">
    <source>
        <dbReference type="SAM" id="MobiDB-lite"/>
    </source>
</evidence>
<dbReference type="HAMAP" id="MF_00422">
    <property type="entry name" value="SecE"/>
    <property type="match status" value="1"/>
</dbReference>
<dbReference type="PROSITE" id="PS01067">
    <property type="entry name" value="SECE_SEC61G"/>
    <property type="match status" value="1"/>
</dbReference>
<evidence type="ECO:0000256" key="1">
    <source>
        <dbReference type="ARBA" id="ARBA00004370"/>
    </source>
</evidence>
<dbReference type="GO" id="GO:0008320">
    <property type="term" value="F:protein transmembrane transporter activity"/>
    <property type="evidence" value="ECO:0007669"/>
    <property type="project" value="UniProtKB-UniRule"/>
</dbReference>
<feature type="region of interest" description="Disordered" evidence="10">
    <location>
        <begin position="1"/>
        <end position="47"/>
    </location>
</feature>
<dbReference type="InterPro" id="IPR005807">
    <property type="entry name" value="SecE_bac"/>
</dbReference>
<dbReference type="NCBIfam" id="TIGR00964">
    <property type="entry name" value="secE_bact"/>
    <property type="match status" value="1"/>
</dbReference>
<comment type="function">
    <text evidence="9">Essential subunit of the Sec protein translocation channel SecYEG. Clamps together the 2 halves of SecY. May contact the channel plug during translocation.</text>
</comment>
<keyword evidence="5 9" id="KW-0653">Protein transport</keyword>
<feature type="transmembrane region" description="Helical" evidence="9">
    <location>
        <begin position="78"/>
        <end position="99"/>
    </location>
</feature>
<dbReference type="GO" id="GO:0009306">
    <property type="term" value="P:protein secretion"/>
    <property type="evidence" value="ECO:0007669"/>
    <property type="project" value="UniProtKB-UniRule"/>
</dbReference>
<keyword evidence="6 9" id="KW-1133">Transmembrane helix</keyword>
<evidence type="ECO:0000256" key="3">
    <source>
        <dbReference type="ARBA" id="ARBA00022475"/>
    </source>
</evidence>
<comment type="subcellular location">
    <subcellularLocation>
        <location evidence="9">Cell membrane</location>
        <topology evidence="9">Single-pass membrane protein</topology>
    </subcellularLocation>
    <subcellularLocation>
        <location evidence="1">Membrane</location>
    </subcellularLocation>
</comment>
<gene>
    <name evidence="9" type="primary">secE</name>
    <name evidence="11" type="ORF">GCM10010124_02660</name>
</gene>
<evidence type="ECO:0000313" key="12">
    <source>
        <dbReference type="Proteomes" id="UP000662200"/>
    </source>
</evidence>
<evidence type="ECO:0000256" key="8">
    <source>
        <dbReference type="ARBA" id="ARBA00023136"/>
    </source>
</evidence>
<dbReference type="GO" id="GO:0005886">
    <property type="term" value="C:plasma membrane"/>
    <property type="evidence" value="ECO:0007669"/>
    <property type="project" value="UniProtKB-SubCell"/>
</dbReference>
<keyword evidence="8 9" id="KW-0472">Membrane</keyword>
<evidence type="ECO:0000256" key="9">
    <source>
        <dbReference type="HAMAP-Rule" id="MF_00422"/>
    </source>
</evidence>
<dbReference type="GO" id="GO:0006605">
    <property type="term" value="P:protein targeting"/>
    <property type="evidence" value="ECO:0007669"/>
    <property type="project" value="UniProtKB-UniRule"/>
</dbReference>
<comment type="subunit">
    <text evidence="9">Component of the Sec protein translocase complex. Heterotrimer consisting of SecY, SecE and SecG subunits. The heterotrimers can form oligomers, although 1 heterotrimer is thought to be able to translocate proteins. Interacts with the ribosome. Interacts with SecDF, and other proteins may be involved. Interacts with SecA.</text>
</comment>
<proteinExistence type="inferred from homology"/>
<dbReference type="GO" id="GO:0043952">
    <property type="term" value="P:protein transport by the Sec complex"/>
    <property type="evidence" value="ECO:0007669"/>
    <property type="project" value="UniProtKB-UniRule"/>
</dbReference>
<sequence length="113" mass="12401">MAENKRRGEEPADEQFDDLEGADPAADDDKVEAVAEPADSKESKKDTGRVGLFGRLGRFVREIVAELRKVIWPTRKELVTYTGVVIVFLSIMTAIVVGLDYGFAKGVLALFGK</sequence>
<keyword evidence="12" id="KW-1185">Reference proteome</keyword>
<dbReference type="PANTHER" id="PTHR33910:SF1">
    <property type="entry name" value="PROTEIN TRANSLOCASE SUBUNIT SECE"/>
    <property type="match status" value="1"/>
</dbReference>
<evidence type="ECO:0000256" key="5">
    <source>
        <dbReference type="ARBA" id="ARBA00022927"/>
    </source>
</evidence>
<dbReference type="GO" id="GO:0065002">
    <property type="term" value="P:intracellular protein transmembrane transport"/>
    <property type="evidence" value="ECO:0007669"/>
    <property type="project" value="UniProtKB-UniRule"/>
</dbReference>
<dbReference type="EMBL" id="BMQC01000001">
    <property type="protein sequence ID" value="GGK13528.1"/>
    <property type="molecule type" value="Genomic_DNA"/>
</dbReference>
<dbReference type="AlphaFoldDB" id="A0A8J3BDG2"/>
<keyword evidence="7 9" id="KW-0811">Translocation</keyword>
<evidence type="ECO:0000256" key="6">
    <source>
        <dbReference type="ARBA" id="ARBA00022989"/>
    </source>
</evidence>
<keyword evidence="4 9" id="KW-0812">Transmembrane</keyword>
<feature type="compositionally biased region" description="Acidic residues" evidence="10">
    <location>
        <begin position="11"/>
        <end position="26"/>
    </location>
</feature>
<feature type="compositionally biased region" description="Basic and acidic residues" evidence="10">
    <location>
        <begin position="27"/>
        <end position="47"/>
    </location>
</feature>
<accession>A0A8J3BDG2</accession>
<evidence type="ECO:0000256" key="2">
    <source>
        <dbReference type="ARBA" id="ARBA00022448"/>
    </source>
</evidence>
<dbReference type="Proteomes" id="UP000662200">
    <property type="component" value="Unassembled WGS sequence"/>
</dbReference>
<feature type="compositionally biased region" description="Basic and acidic residues" evidence="10">
    <location>
        <begin position="1"/>
        <end position="10"/>
    </location>
</feature>
<comment type="caution">
    <text evidence="11">The sequence shown here is derived from an EMBL/GenBank/DDBJ whole genome shotgun (WGS) entry which is preliminary data.</text>
</comment>
<reference evidence="11" key="2">
    <citation type="submission" date="2020-09" db="EMBL/GenBank/DDBJ databases">
        <authorList>
            <person name="Sun Q."/>
            <person name="Ohkuma M."/>
        </authorList>
    </citation>
    <scope>NUCLEOTIDE SEQUENCE</scope>
    <source>
        <strain evidence="11">JCM 3091</strain>
    </source>
</reference>